<organism evidence="6 7">
    <name type="scientific">Keguizhuia sedimenti</name>
    <dbReference type="NCBI Taxonomy" id="3064264"/>
    <lineage>
        <taxon>Bacteria</taxon>
        <taxon>Pseudomonadati</taxon>
        <taxon>Pseudomonadota</taxon>
        <taxon>Betaproteobacteria</taxon>
        <taxon>Burkholderiales</taxon>
        <taxon>Oxalobacteraceae</taxon>
        <taxon>Keguizhuia</taxon>
    </lineage>
</organism>
<dbReference type="InterPro" id="IPR050572">
    <property type="entry name" value="Fe-S_Ferredoxin"/>
</dbReference>
<feature type="domain" description="4Fe-4S ferredoxin-type" evidence="5">
    <location>
        <begin position="192"/>
        <end position="221"/>
    </location>
</feature>
<feature type="domain" description="4Fe-4S ferredoxin-type" evidence="5">
    <location>
        <begin position="590"/>
        <end position="619"/>
    </location>
</feature>
<evidence type="ECO:0000256" key="3">
    <source>
        <dbReference type="ARBA" id="ARBA00023004"/>
    </source>
</evidence>
<evidence type="ECO:0000256" key="2">
    <source>
        <dbReference type="ARBA" id="ARBA00022723"/>
    </source>
</evidence>
<comment type="caution">
    <text evidence="6">The sequence shown here is derived from an EMBL/GenBank/DDBJ whole genome shotgun (WGS) entry which is preliminary data.</text>
</comment>
<dbReference type="PANTHER" id="PTHR43687">
    <property type="entry name" value="ADENYLYLSULFATE REDUCTASE, BETA SUBUNIT"/>
    <property type="match status" value="1"/>
</dbReference>
<name>A0ABU1BQI0_9BURK</name>
<dbReference type="Proteomes" id="UP001225596">
    <property type="component" value="Unassembled WGS sequence"/>
</dbReference>
<dbReference type="Gene3D" id="3.30.70.20">
    <property type="match status" value="4"/>
</dbReference>
<dbReference type="Pfam" id="PF13187">
    <property type="entry name" value="Fer4_9"/>
    <property type="match status" value="1"/>
</dbReference>
<dbReference type="RefSeq" id="WP_338437112.1">
    <property type="nucleotide sequence ID" value="NZ_JAUYVH010000007.1"/>
</dbReference>
<dbReference type="InterPro" id="IPR017900">
    <property type="entry name" value="4Fe4S_Fe_S_CS"/>
</dbReference>
<dbReference type="Pfam" id="PF12838">
    <property type="entry name" value="Fer4_7"/>
    <property type="match status" value="1"/>
</dbReference>
<evidence type="ECO:0000259" key="5">
    <source>
        <dbReference type="PROSITE" id="PS51379"/>
    </source>
</evidence>
<keyword evidence="1" id="KW-0004">4Fe-4S</keyword>
<proteinExistence type="predicted"/>
<evidence type="ECO:0000256" key="1">
    <source>
        <dbReference type="ARBA" id="ARBA00022485"/>
    </source>
</evidence>
<dbReference type="PROSITE" id="PS51379">
    <property type="entry name" value="4FE4S_FER_2"/>
    <property type="match status" value="4"/>
</dbReference>
<keyword evidence="7" id="KW-1185">Reference proteome</keyword>
<evidence type="ECO:0000313" key="7">
    <source>
        <dbReference type="Proteomes" id="UP001225596"/>
    </source>
</evidence>
<accession>A0ABU1BQI0</accession>
<dbReference type="Pfam" id="PF00037">
    <property type="entry name" value="Fer4"/>
    <property type="match status" value="1"/>
</dbReference>
<keyword evidence="4" id="KW-0411">Iron-sulfur</keyword>
<feature type="domain" description="4Fe-4S ferredoxin-type" evidence="5">
    <location>
        <begin position="559"/>
        <end position="588"/>
    </location>
</feature>
<dbReference type="SUPFAM" id="SSF54862">
    <property type="entry name" value="4Fe-4S ferredoxins"/>
    <property type="match status" value="1"/>
</dbReference>
<keyword evidence="3" id="KW-0408">Iron</keyword>
<sequence>MTTQFKVCNCNQTMPLDASGGEKLGAALGTGALELARQLCRREVGTYLNALQSNDNLVVGCTQEQGLFSELAQQKNSVGTVRFVNLRETGGWSKEAKQSLPKMAALLAAAALPAPEPVPTVEYDSAGHVLLIGPSERVLPWAQRLNNQLEVSVLLTSSSPGNVLLNRSFPTFSGSDIQVSGWLGAFKINWQQSNPIDLETCIRCNACIDVCPENAIDFNYQIDMEKCRSHRDCMKACGAIGAIDFDRSETVRSGEFDLVFDLSDRPLISLHQPPQGYFWAGDSEIRQTEQAMRLVDMVGQFSKPKFFVYKDKLCAHSRNQKIGCNACVEVCSAAAISHNGDQIKVNPNLCVGCGTCTTVCPSGALSYAYPRATDLGMKLKTMLQTYLDAGGQQPALLIHSQAKGRELTEQLGQLFRATGKLQGMPARVIPVELHHTASTGIDLWLSAVAYGAANVLVLMTDEEATQYISAVRQQMEVAQVILSGLGYQGTHLHLINAGTPEQLDKALMALVPAQTPSRSAVFNVVAEKRSSLDFALDHLLKFAPERKEEIALPAGALFGTVTVNKDKCTLCMSCAGACPSSALMDNPDSPQLRFVEKNCVQCGLCEKTCPENAITLTPRLLMTEAARKPVILNEAQPYHCIRCSKPFGTMQMIENMVSKLSLHGAFSGNIDRLKMCSDCRVIDMMENKKEVSIMDVTGSH</sequence>
<protein>
    <submittedName>
        <fullName evidence="6">4Fe-4S binding protein</fullName>
    </submittedName>
</protein>
<keyword evidence="2" id="KW-0479">Metal-binding</keyword>
<evidence type="ECO:0000256" key="4">
    <source>
        <dbReference type="ARBA" id="ARBA00023014"/>
    </source>
</evidence>
<gene>
    <name evidence="6" type="ORF">Q8A64_12255</name>
</gene>
<evidence type="ECO:0000313" key="6">
    <source>
        <dbReference type="EMBL" id="MDQ9171177.1"/>
    </source>
</evidence>
<dbReference type="PANTHER" id="PTHR43687:SF4">
    <property type="entry name" value="BLR5484 PROTEIN"/>
    <property type="match status" value="1"/>
</dbReference>
<reference evidence="6 7" key="1">
    <citation type="submission" date="2023-08" db="EMBL/GenBank/DDBJ databases">
        <title>Oxalobacteraceae gen .nov., isolated from river sludge outside the plant.</title>
        <authorList>
            <person name="Zhao S.Y."/>
        </authorList>
    </citation>
    <scope>NUCLEOTIDE SEQUENCE [LARGE SCALE GENOMIC DNA]</scope>
    <source>
        <strain evidence="6 7">R-40</strain>
    </source>
</reference>
<dbReference type="EMBL" id="JAUYVH010000007">
    <property type="protein sequence ID" value="MDQ9171177.1"/>
    <property type="molecule type" value="Genomic_DNA"/>
</dbReference>
<dbReference type="PROSITE" id="PS00198">
    <property type="entry name" value="4FE4S_FER_1"/>
    <property type="match status" value="3"/>
</dbReference>
<dbReference type="InterPro" id="IPR017896">
    <property type="entry name" value="4Fe4S_Fe-S-bd"/>
</dbReference>
<feature type="domain" description="4Fe-4S ferredoxin-type" evidence="5">
    <location>
        <begin position="341"/>
        <end position="370"/>
    </location>
</feature>